<dbReference type="SUPFAM" id="SSF50494">
    <property type="entry name" value="Trypsin-like serine proteases"/>
    <property type="match status" value="1"/>
</dbReference>
<dbReference type="PROSITE" id="PS00134">
    <property type="entry name" value="TRYPSIN_HIS"/>
    <property type="match status" value="1"/>
</dbReference>
<dbReference type="PROSITE" id="PS50240">
    <property type="entry name" value="TRYPSIN_DOM"/>
    <property type="match status" value="1"/>
</dbReference>
<dbReference type="Gene3D" id="2.40.10.10">
    <property type="entry name" value="Trypsin-like serine proteases"/>
    <property type="match status" value="1"/>
</dbReference>
<evidence type="ECO:0000259" key="4">
    <source>
        <dbReference type="PROSITE" id="PS50240"/>
    </source>
</evidence>
<dbReference type="SMART" id="SM00020">
    <property type="entry name" value="Tryp_SPc"/>
    <property type="match status" value="1"/>
</dbReference>
<organism evidence="5 6">
    <name type="scientific">Fluviispira multicolorata</name>
    <dbReference type="NCBI Taxonomy" id="2654512"/>
    <lineage>
        <taxon>Bacteria</taxon>
        <taxon>Pseudomonadati</taxon>
        <taxon>Bdellovibrionota</taxon>
        <taxon>Oligoflexia</taxon>
        <taxon>Silvanigrellales</taxon>
        <taxon>Silvanigrellaceae</taxon>
        <taxon>Fluviispira</taxon>
    </lineage>
</organism>
<evidence type="ECO:0000256" key="3">
    <source>
        <dbReference type="RuleBase" id="RU363034"/>
    </source>
</evidence>
<dbReference type="PROSITE" id="PS00135">
    <property type="entry name" value="TRYPSIN_SER"/>
    <property type="match status" value="1"/>
</dbReference>
<protein>
    <submittedName>
        <fullName evidence="5">Trypsin-like serine protease</fullName>
    </submittedName>
</protein>
<keyword evidence="2" id="KW-1015">Disulfide bond</keyword>
<dbReference type="GO" id="GO:0006508">
    <property type="term" value="P:proteolysis"/>
    <property type="evidence" value="ECO:0007669"/>
    <property type="project" value="UniProtKB-KW"/>
</dbReference>
<feature type="domain" description="Peptidase S1" evidence="4">
    <location>
        <begin position="79"/>
        <end position="351"/>
    </location>
</feature>
<dbReference type="RefSeq" id="WP_152213187.1">
    <property type="nucleotide sequence ID" value="NZ_WFLN01000007.1"/>
</dbReference>
<evidence type="ECO:0000256" key="1">
    <source>
        <dbReference type="ARBA" id="ARBA00007664"/>
    </source>
</evidence>
<name>A0A833JEF1_9BACT</name>
<dbReference type="InterPro" id="IPR050430">
    <property type="entry name" value="Peptidase_S1"/>
</dbReference>
<dbReference type="InterPro" id="IPR009003">
    <property type="entry name" value="Peptidase_S1_PA"/>
</dbReference>
<gene>
    <name evidence="5" type="ORF">GCL57_09915</name>
</gene>
<dbReference type="GO" id="GO:0004252">
    <property type="term" value="F:serine-type endopeptidase activity"/>
    <property type="evidence" value="ECO:0007669"/>
    <property type="project" value="InterPro"/>
</dbReference>
<comment type="caution">
    <text evidence="5">The sequence shown here is derived from an EMBL/GenBank/DDBJ whole genome shotgun (WGS) entry which is preliminary data.</text>
</comment>
<dbReference type="PANTHER" id="PTHR24276">
    <property type="entry name" value="POLYSERASE-RELATED"/>
    <property type="match status" value="1"/>
</dbReference>
<dbReference type="AlphaFoldDB" id="A0A833JEF1"/>
<dbReference type="Proteomes" id="UP000442694">
    <property type="component" value="Unassembled WGS sequence"/>
</dbReference>
<dbReference type="InterPro" id="IPR001254">
    <property type="entry name" value="Trypsin_dom"/>
</dbReference>
<dbReference type="InterPro" id="IPR033116">
    <property type="entry name" value="TRYPSIN_SER"/>
</dbReference>
<evidence type="ECO:0000256" key="2">
    <source>
        <dbReference type="ARBA" id="ARBA00023157"/>
    </source>
</evidence>
<sequence>MKTLFHLTWMSSLFIFSCNNSSNSKTLSKSNPGPASCLANTNSSSLSPQRQVQYVKSFYLDFLSHVGQYIPQQHVSFDIVGGNTVTGSDIAPANDNTVGIVLNGILCTGTVVASNLILTAAHCFDNVDFNSTSPGYVVFANNLSSGPNVPISCWQRNSSYISCEESSIYNCILNDIAWVKINGNVSTHRYSPISILSNPQNISKSETKWMVGFGRLNDNTLNSSENKYIVNTSAQGHPDVEVSSQISLFNFGTFSNAYENYLKVIGPYSGHGTCQGDSGGPIYIQRTNLSGAPIYILAALTQGTDNILSPKPSGSYPSFSFDTNTAAACSDGYGVYTTVGNYINWITNTSGVGVTTY</sequence>
<keyword evidence="3" id="KW-0378">Hydrolase</keyword>
<dbReference type="Pfam" id="PF00089">
    <property type="entry name" value="Trypsin"/>
    <property type="match status" value="1"/>
</dbReference>
<dbReference type="PANTHER" id="PTHR24276:SF98">
    <property type="entry name" value="FI18310P1-RELATED"/>
    <property type="match status" value="1"/>
</dbReference>
<accession>A0A833JEF1</accession>
<keyword evidence="3" id="KW-0720">Serine protease</keyword>
<dbReference type="InterPro" id="IPR018114">
    <property type="entry name" value="TRYPSIN_HIS"/>
</dbReference>
<keyword evidence="3 5" id="KW-0645">Protease</keyword>
<proteinExistence type="inferred from homology"/>
<dbReference type="EMBL" id="WFLN01000007">
    <property type="protein sequence ID" value="KAB8029844.1"/>
    <property type="molecule type" value="Genomic_DNA"/>
</dbReference>
<evidence type="ECO:0000313" key="5">
    <source>
        <dbReference type="EMBL" id="KAB8029844.1"/>
    </source>
</evidence>
<keyword evidence="6" id="KW-1185">Reference proteome</keyword>
<dbReference type="InterPro" id="IPR043504">
    <property type="entry name" value="Peptidase_S1_PA_chymotrypsin"/>
</dbReference>
<comment type="similarity">
    <text evidence="1">Belongs to the peptidase S1 family.</text>
</comment>
<evidence type="ECO:0000313" key="6">
    <source>
        <dbReference type="Proteomes" id="UP000442694"/>
    </source>
</evidence>
<dbReference type="InterPro" id="IPR001314">
    <property type="entry name" value="Peptidase_S1A"/>
</dbReference>
<dbReference type="PRINTS" id="PR00722">
    <property type="entry name" value="CHYMOTRYPSIN"/>
</dbReference>
<reference evidence="5 6" key="1">
    <citation type="submission" date="2019-10" db="EMBL/GenBank/DDBJ databases">
        <title>New genus of Silvanigrellaceae.</title>
        <authorList>
            <person name="Pitt A."/>
            <person name="Hahn M.W."/>
        </authorList>
    </citation>
    <scope>NUCLEOTIDE SEQUENCE [LARGE SCALE GENOMIC DNA]</scope>
    <source>
        <strain evidence="5 6">33A1-SZDP</strain>
    </source>
</reference>
<dbReference type="PROSITE" id="PS51257">
    <property type="entry name" value="PROKAR_LIPOPROTEIN"/>
    <property type="match status" value="1"/>
</dbReference>